<dbReference type="PANTHER" id="PTHR10137:SF0">
    <property type="entry name" value="V-TYPE PROTON ATPASE SUBUNIT C"/>
    <property type="match status" value="1"/>
</dbReference>
<keyword evidence="2 5" id="KW-0813">Transport</keyword>
<dbReference type="EMBL" id="AFNH02000149">
    <property type="protein sequence ID" value="EZG80924.1"/>
    <property type="molecule type" value="Genomic_DNA"/>
</dbReference>
<evidence type="ECO:0000256" key="4">
    <source>
        <dbReference type="ARBA" id="ARBA00023065"/>
    </source>
</evidence>
<dbReference type="VEuPathDB" id="CryptoDB:GNI_020540"/>
<dbReference type="SUPFAM" id="SSF118203">
    <property type="entry name" value="Vacuolar ATP synthase subunit C"/>
    <property type="match status" value="1"/>
</dbReference>
<dbReference type="Gene3D" id="3.30.70.1180">
    <property type="entry name" value="Vacuolar atp synthase subunit c, domain 1"/>
    <property type="match status" value="1"/>
</dbReference>
<dbReference type="Gene3D" id="1.20.1460.10">
    <property type="entry name" value="subunit c (vma5p) of the yeast v-atpase, domain 2"/>
    <property type="match status" value="1"/>
</dbReference>
<dbReference type="OrthoDB" id="6605928at2759"/>
<dbReference type="eggNOG" id="KOG2909">
    <property type="taxonomic scope" value="Eukaryota"/>
</dbReference>
<name>A0A023BC05_GRENI</name>
<dbReference type="Gene3D" id="3.30.70.100">
    <property type="match status" value="1"/>
</dbReference>
<gene>
    <name evidence="6" type="ORF">GNI_020540</name>
</gene>
<comment type="function">
    <text evidence="5">Subunit of the V1 complex of vacuolar(H+)-ATPase (V-ATPase), a multisubunit enzyme composed of a peripheral complex (V1) that hydrolyzes ATP and a membrane integral complex (V0) that translocates protons. V-ATPase is responsible for acidifying and maintaining the pH of intracellular compartments and in some cell types, is targeted to the plasma membrane, where it is responsible for acidifying the extracellular environment. Subunit C is necessary for the assembly of the catalytic sector of the enzyme and is likely to have a specific function in its catalytic activity.</text>
</comment>
<keyword evidence="7" id="KW-1185">Reference proteome</keyword>
<evidence type="ECO:0000313" key="6">
    <source>
        <dbReference type="EMBL" id="EZG80924.1"/>
    </source>
</evidence>
<dbReference type="GeneID" id="22911010"/>
<comment type="subunit">
    <text evidence="5">V-ATPase is a heteromultimeric enzyme composed of a peripheral catalytic V1 complex (components A to H) attached to an integral membrane V0 proton pore complex.</text>
</comment>
<dbReference type="AlphaFoldDB" id="A0A023BC05"/>
<evidence type="ECO:0000256" key="1">
    <source>
        <dbReference type="ARBA" id="ARBA00006138"/>
    </source>
</evidence>
<sequence>MASANTEYWIVATSEKASGSRDGTYSLMKSKLQQAKIIDDIAVSNLNTFSIYFQAIHTPVSLSDKCLLQVFDVPSKLKFGRLDDLVALLDDVQKYENLIEQTCHRLEKMGLEVDPSAEFKIIWQRNTLSADEYLKKFVWDEAKYAATRLLRQNVELIVNSVVKLDDEIRVKASQFQELKNQLAALSKGANLGMANRDLVDVLTPDVVGNGNGFVYSEKLNTVICIVPRSDSPNFERDYWRLNEFVVPTSLVKYEIPKDTTSNRTEDVAVYSVTLFRKNVNQFKDACRQQKIVVRDNFTFDPNAFTEKAGRKAKLEAEKMQQEATLSRICVAAFSECFVSLVHMKAANVYIEGLLRYGTDTKVNSYVLQLPAKVKEQKLRDIILEIMGTKNIMGKDYFINDKQTDDETLYPYIQLSLTPFVQFQQK</sequence>
<proteinExistence type="inferred from homology"/>
<dbReference type="CDD" id="cd14785">
    <property type="entry name" value="V-ATPase_C"/>
    <property type="match status" value="1"/>
</dbReference>
<dbReference type="GO" id="GO:0046961">
    <property type="term" value="F:proton-transporting ATPase activity, rotational mechanism"/>
    <property type="evidence" value="ECO:0007669"/>
    <property type="project" value="InterPro"/>
</dbReference>
<dbReference type="Pfam" id="PF03223">
    <property type="entry name" value="V-ATPase_C"/>
    <property type="match status" value="1"/>
</dbReference>
<keyword evidence="3 5" id="KW-0375">Hydrogen ion transport</keyword>
<protein>
    <recommendedName>
        <fullName evidence="5">V-type proton ATPase subunit C</fullName>
    </recommendedName>
</protein>
<dbReference type="Proteomes" id="UP000019763">
    <property type="component" value="Unassembled WGS sequence"/>
</dbReference>
<dbReference type="RefSeq" id="XP_011134282.1">
    <property type="nucleotide sequence ID" value="XM_011135980.1"/>
</dbReference>
<reference evidence="6" key="1">
    <citation type="submission" date="2013-12" db="EMBL/GenBank/DDBJ databases">
        <authorList>
            <person name="Omoto C.K."/>
            <person name="Sibley D."/>
            <person name="Venepally P."/>
            <person name="Hadjithomas M."/>
            <person name="Karamycheva S."/>
            <person name="Brunk B."/>
            <person name="Roos D."/>
            <person name="Caler E."/>
            <person name="Lorenzi H."/>
        </authorList>
    </citation>
    <scope>NUCLEOTIDE SEQUENCE</scope>
</reference>
<dbReference type="PANTHER" id="PTHR10137">
    <property type="entry name" value="V-TYPE PROTON ATPASE SUBUNIT C"/>
    <property type="match status" value="1"/>
</dbReference>
<dbReference type="InterPro" id="IPR004907">
    <property type="entry name" value="ATPase_V1-cplx_csu"/>
</dbReference>
<evidence type="ECO:0000256" key="2">
    <source>
        <dbReference type="ARBA" id="ARBA00022448"/>
    </source>
</evidence>
<evidence type="ECO:0000313" key="7">
    <source>
        <dbReference type="Proteomes" id="UP000019763"/>
    </source>
</evidence>
<evidence type="ECO:0000256" key="5">
    <source>
        <dbReference type="RuleBase" id="RU364010"/>
    </source>
</evidence>
<comment type="caution">
    <text evidence="6">The sequence shown here is derived from an EMBL/GenBank/DDBJ whole genome shotgun (WGS) entry which is preliminary data.</text>
</comment>
<accession>A0A023BC05</accession>
<keyword evidence="4 5" id="KW-0406">Ion transport</keyword>
<dbReference type="GO" id="GO:0000221">
    <property type="term" value="C:vacuolar proton-transporting V-type ATPase, V1 domain"/>
    <property type="evidence" value="ECO:0007669"/>
    <property type="project" value="TreeGrafter"/>
</dbReference>
<dbReference type="OMA" id="VMIWIHV"/>
<organism evidence="6 7">
    <name type="scientific">Gregarina niphandrodes</name>
    <name type="common">Septate eugregarine</name>
    <dbReference type="NCBI Taxonomy" id="110365"/>
    <lineage>
        <taxon>Eukaryota</taxon>
        <taxon>Sar</taxon>
        <taxon>Alveolata</taxon>
        <taxon>Apicomplexa</taxon>
        <taxon>Conoidasida</taxon>
        <taxon>Gregarinasina</taxon>
        <taxon>Eugregarinorida</taxon>
        <taxon>Gregarinidae</taxon>
        <taxon>Gregarina</taxon>
    </lineage>
</organism>
<comment type="similarity">
    <text evidence="1 5">Belongs to the V-ATPase C subunit family.</text>
</comment>
<dbReference type="InterPro" id="IPR036132">
    <property type="entry name" value="Vac_ATP_synth_c_sf"/>
</dbReference>
<evidence type="ECO:0000256" key="3">
    <source>
        <dbReference type="ARBA" id="ARBA00022781"/>
    </source>
</evidence>